<dbReference type="Proteomes" id="UP000515165">
    <property type="component" value="Chromosome 17"/>
</dbReference>
<evidence type="ECO:0000256" key="1">
    <source>
        <dbReference type="ARBA" id="ARBA00004496"/>
    </source>
</evidence>
<evidence type="ECO:0000256" key="9">
    <source>
        <dbReference type="ARBA" id="ARBA00044942"/>
    </source>
</evidence>
<comment type="subcellular location">
    <subcellularLocation>
        <location evidence="9">Autolysosome</location>
    </subcellularLocation>
    <subcellularLocation>
        <location evidence="1">Cytoplasm</location>
    </subcellularLocation>
</comment>
<dbReference type="RefSeq" id="XP_035581236.1">
    <property type="nucleotide sequence ID" value="XM_035725343.1"/>
</dbReference>
<dbReference type="KEGG" id="zca:113936758"/>
<dbReference type="InterPro" id="IPR001519">
    <property type="entry name" value="Ferritin"/>
</dbReference>
<dbReference type="PANTHER" id="PTHR11431">
    <property type="entry name" value="FERRITIN"/>
    <property type="match status" value="1"/>
</dbReference>
<comment type="function">
    <text evidence="10">Stores iron in a soluble, non-toxic, readily available form. Important for iron homeostasis. Iron is taken up in the ferrous form and deposited as ferric hydroxides after oxidation. Also plays a role in delivery of iron to cells. Mediates iron uptake in capsule cells of the developing kidney. Delivery to lysosomes by the cargo receptor NCOA4 for autophagic degradation and release or iron.</text>
</comment>
<dbReference type="Pfam" id="PF00210">
    <property type="entry name" value="Ferritin"/>
    <property type="match status" value="1"/>
</dbReference>
<dbReference type="InterPro" id="IPR009040">
    <property type="entry name" value="Ferritin-like_diiron"/>
</dbReference>
<dbReference type="Gene3D" id="1.20.1260.10">
    <property type="match status" value="1"/>
</dbReference>
<organism evidence="16 17">
    <name type="scientific">Zalophus californianus</name>
    <name type="common">California sealion</name>
    <dbReference type="NCBI Taxonomy" id="9704"/>
    <lineage>
        <taxon>Eukaryota</taxon>
        <taxon>Metazoa</taxon>
        <taxon>Chordata</taxon>
        <taxon>Craniata</taxon>
        <taxon>Vertebrata</taxon>
        <taxon>Euteleostomi</taxon>
        <taxon>Mammalia</taxon>
        <taxon>Eutheria</taxon>
        <taxon>Laurasiatheria</taxon>
        <taxon>Carnivora</taxon>
        <taxon>Caniformia</taxon>
        <taxon>Pinnipedia</taxon>
        <taxon>Otariidae</taxon>
        <taxon>Zalophus</taxon>
    </lineage>
</organism>
<dbReference type="GO" id="GO:0008199">
    <property type="term" value="F:ferric iron binding"/>
    <property type="evidence" value="ECO:0007669"/>
    <property type="project" value="InterPro"/>
</dbReference>
<evidence type="ECO:0000256" key="12">
    <source>
        <dbReference type="PIRSR" id="PIRSR601519-1"/>
    </source>
</evidence>
<keyword evidence="7" id="KW-0458">Lysosome</keyword>
<evidence type="ECO:0000256" key="6">
    <source>
        <dbReference type="ARBA" id="ARBA00023004"/>
    </source>
</evidence>
<comment type="subunit">
    <text evidence="11">Oligomer of 24 subunits. There are two types of subunits: L (light) chain and H (heavy) chain. The major chain can be light or heavy, depending on the species and tissue type. The functional molecule forms a roughly spherical shell with a diameter of 12 nm and contains a central cavity into which the insoluble mineral iron core is deposited. Interacts with NCOA4.</text>
</comment>
<evidence type="ECO:0000256" key="14">
    <source>
        <dbReference type="SAM" id="MobiDB-lite"/>
    </source>
</evidence>
<feature type="domain" description="Ferritin-like diiron" evidence="15">
    <location>
        <begin position="80"/>
        <end position="229"/>
    </location>
</feature>
<comment type="similarity">
    <text evidence="2 13">Belongs to the ferritin family.</text>
</comment>
<evidence type="ECO:0000256" key="11">
    <source>
        <dbReference type="ARBA" id="ARBA00047045"/>
    </source>
</evidence>
<dbReference type="AlphaFoldDB" id="A0A6P9F715"/>
<keyword evidence="8" id="KW-0968">Cytoplasmic vesicle</keyword>
<evidence type="ECO:0000256" key="10">
    <source>
        <dbReference type="ARBA" id="ARBA00045578"/>
    </source>
</evidence>
<dbReference type="InterPro" id="IPR009078">
    <property type="entry name" value="Ferritin-like_SF"/>
</dbReference>
<dbReference type="FunFam" id="1.20.1260.10:FF:000009">
    <property type="entry name" value="Ferritin light chain"/>
    <property type="match status" value="1"/>
</dbReference>
<keyword evidence="3 13" id="KW-0409">Iron storage</keyword>
<dbReference type="PROSITE" id="PS50905">
    <property type="entry name" value="FERRITIN_LIKE"/>
    <property type="match status" value="1"/>
</dbReference>
<dbReference type="GO" id="GO:0008198">
    <property type="term" value="F:ferrous iron binding"/>
    <property type="evidence" value="ECO:0007669"/>
    <property type="project" value="TreeGrafter"/>
</dbReference>
<keyword evidence="4" id="KW-0963">Cytoplasm</keyword>
<dbReference type="InterPro" id="IPR014034">
    <property type="entry name" value="Ferritin_CS"/>
</dbReference>
<dbReference type="InterPro" id="IPR008331">
    <property type="entry name" value="Ferritin_DPS_dom"/>
</dbReference>
<keyword evidence="16" id="KW-1185">Reference proteome</keyword>
<evidence type="ECO:0000259" key="15">
    <source>
        <dbReference type="PROSITE" id="PS50905"/>
    </source>
</evidence>
<dbReference type="GO" id="GO:0006879">
    <property type="term" value="P:intracellular iron ion homeostasis"/>
    <property type="evidence" value="ECO:0007669"/>
    <property type="project" value="UniProtKB-KW"/>
</dbReference>
<evidence type="ECO:0000256" key="3">
    <source>
        <dbReference type="ARBA" id="ARBA00022434"/>
    </source>
</evidence>
<dbReference type="GeneID" id="113936758"/>
<feature type="binding site" evidence="12">
    <location>
        <position position="177"/>
    </location>
    <ligand>
        <name>Fe cation</name>
        <dbReference type="ChEBI" id="CHEBI:24875"/>
        <label>1</label>
    </ligand>
</feature>
<evidence type="ECO:0000256" key="5">
    <source>
        <dbReference type="ARBA" id="ARBA00022723"/>
    </source>
</evidence>
<reference evidence="17" key="1">
    <citation type="submission" date="2025-08" db="UniProtKB">
        <authorList>
            <consortium name="RefSeq"/>
        </authorList>
    </citation>
    <scope>IDENTIFICATION</scope>
    <source>
        <tissue evidence="17">Blood</tissue>
    </source>
</reference>
<protein>
    <recommendedName>
        <fullName evidence="13">Ferritin</fullName>
    </recommendedName>
</protein>
<evidence type="ECO:0000256" key="4">
    <source>
        <dbReference type="ARBA" id="ARBA00022490"/>
    </source>
</evidence>
<keyword evidence="5 12" id="KW-0479">Metal-binding</keyword>
<dbReference type="GO" id="GO:0006826">
    <property type="term" value="P:iron ion transport"/>
    <property type="evidence" value="ECO:0007669"/>
    <property type="project" value="InterPro"/>
</dbReference>
<dbReference type="GO" id="GO:0044754">
    <property type="term" value="C:autolysosome"/>
    <property type="evidence" value="ECO:0007669"/>
    <property type="project" value="UniProtKB-SubCell"/>
</dbReference>
<evidence type="ECO:0000313" key="16">
    <source>
        <dbReference type="Proteomes" id="UP000515165"/>
    </source>
</evidence>
<evidence type="ECO:0000256" key="2">
    <source>
        <dbReference type="ARBA" id="ARBA00007513"/>
    </source>
</evidence>
<proteinExistence type="inferred from homology"/>
<accession>A0A6P9F715</accession>
<evidence type="ECO:0000256" key="7">
    <source>
        <dbReference type="ARBA" id="ARBA00023228"/>
    </source>
</evidence>
<dbReference type="PROSITE" id="PS00204">
    <property type="entry name" value="FERRITIN_2"/>
    <property type="match status" value="1"/>
</dbReference>
<sequence>MPHQQCARRAPGSAPCFNRTCTKRTQGHPLFQPPSTLQPLVQPQPSEPSSRSPSASGANQHRFLTLAPCCQSTMSCQIRQNYSTEVEASVNCLVNMYLRASNTYLSLGFYFDCSNVALEGLGRFFRELAQKKFEGAQELLMLQKQRSGSSLFQDVQEPSHDKWGKALDAMETAVVLEKNLNEALLDLHDLASTRADAHLCDFLESHCLGEEVKTIKKMGDHLTNLRRLSCPQAGLGEYLFERLTLQRDCQPLEPSSL</sequence>
<dbReference type="PANTHER" id="PTHR11431:SF48">
    <property type="entry name" value="FERRITIN"/>
    <property type="match status" value="1"/>
</dbReference>
<evidence type="ECO:0000256" key="8">
    <source>
        <dbReference type="ARBA" id="ARBA00023329"/>
    </source>
</evidence>
<name>A0A6P9F715_ZALCA</name>
<dbReference type="InterPro" id="IPR012347">
    <property type="entry name" value="Ferritin-like"/>
</dbReference>
<evidence type="ECO:0000313" key="17">
    <source>
        <dbReference type="RefSeq" id="XP_035581236.1"/>
    </source>
</evidence>
<keyword evidence="6 12" id="KW-0408">Iron</keyword>
<feature type="compositionally biased region" description="Low complexity" evidence="14">
    <location>
        <begin position="43"/>
        <end position="56"/>
    </location>
</feature>
<dbReference type="OrthoDB" id="9736527at2759"/>
<feature type="region of interest" description="Disordered" evidence="14">
    <location>
        <begin position="32"/>
        <end position="57"/>
    </location>
</feature>
<evidence type="ECO:0000256" key="13">
    <source>
        <dbReference type="RuleBase" id="RU361145"/>
    </source>
</evidence>
<dbReference type="SUPFAM" id="SSF47240">
    <property type="entry name" value="Ferritin-like"/>
    <property type="match status" value="1"/>
</dbReference>
<gene>
    <name evidence="17" type="primary">LOC113936758</name>
</gene>
<dbReference type="GO" id="GO:0031410">
    <property type="term" value="C:cytoplasmic vesicle"/>
    <property type="evidence" value="ECO:0007669"/>
    <property type="project" value="UniProtKB-KW"/>
</dbReference>